<comment type="caution">
    <text evidence="7">The sequence shown here is derived from an EMBL/GenBank/DDBJ whole genome shotgun (WGS) entry which is preliminary data.</text>
</comment>
<keyword evidence="4" id="KW-0539">Nucleus</keyword>
<keyword evidence="1" id="KW-0479">Metal-binding</keyword>
<dbReference type="PANTHER" id="PTHR47424">
    <property type="entry name" value="REGULATORY PROTEIN GAL4"/>
    <property type="match status" value="1"/>
</dbReference>
<reference evidence="7 8" key="1">
    <citation type="submission" date="2024-06" db="EMBL/GenBank/DDBJ databases">
        <title>Complete genome of Phlyctema vagabunda strain 19-DSS-EL-015.</title>
        <authorList>
            <person name="Fiorenzani C."/>
        </authorList>
    </citation>
    <scope>NUCLEOTIDE SEQUENCE [LARGE SCALE GENOMIC DNA]</scope>
    <source>
        <strain evidence="7 8">19-DSS-EL-015</strain>
    </source>
</reference>
<dbReference type="SUPFAM" id="SSF57701">
    <property type="entry name" value="Zn2/Cys6 DNA-binding domain"/>
    <property type="match status" value="1"/>
</dbReference>
<dbReference type="PANTHER" id="PTHR47424:SF9">
    <property type="entry name" value="TAH-2"/>
    <property type="match status" value="1"/>
</dbReference>
<gene>
    <name evidence="7" type="ORF">PVAG01_10323</name>
</gene>
<dbReference type="InterPro" id="IPR001138">
    <property type="entry name" value="Zn2Cys6_DnaBD"/>
</dbReference>
<feature type="domain" description="Zn(2)-C6 fungal-type" evidence="6">
    <location>
        <begin position="14"/>
        <end position="43"/>
    </location>
</feature>
<dbReference type="Pfam" id="PF00172">
    <property type="entry name" value="Zn_clus"/>
    <property type="match status" value="1"/>
</dbReference>
<evidence type="ECO:0000259" key="6">
    <source>
        <dbReference type="PROSITE" id="PS50048"/>
    </source>
</evidence>
<dbReference type="SMART" id="SM00066">
    <property type="entry name" value="GAL4"/>
    <property type="match status" value="1"/>
</dbReference>
<dbReference type="InterPro" id="IPR051127">
    <property type="entry name" value="Fungal_SecMet_Regulators"/>
</dbReference>
<dbReference type="InterPro" id="IPR036864">
    <property type="entry name" value="Zn2-C6_fun-type_DNA-bd_sf"/>
</dbReference>
<dbReference type="PROSITE" id="PS00463">
    <property type="entry name" value="ZN2_CY6_FUNGAL_1"/>
    <property type="match status" value="1"/>
</dbReference>
<sequence>MSTSTEKRFRTPRACDSCKRKKKQCSGTQPCSLCNARSQTCIFSNTPASAFTAANRSHAPPQSPTPSAVSSAEGPPRKKRQKSPIAQVPPVPTSETREIWPRVIANETANATVEEDEAPIHKEGRMLQDGEGRLLYVGDSASLSYLQTIRRLVEGTLGSSAFTMDVNRHRLLEASFSTPARYQHTSALPDLEAAMFLVDSFFRGTSGLFQIFDKESFIERVKQTYDNPLAAQAQWLCILNLVFAVGMQLRKDSPGTQSKQCKIINRLDILGANRSELFFLASKHLNDPIFGFEDGGFASIQALLLMTIYMLAAAKRNAAWGYLGMATRTAYALGLHREETMSVFSIPEQVLRRKLWRSLYVMDCFLSASLGRPNAINLSELPSPEDDPCLMGGQKSLPKEVNPFLAAFTASKITGEVLTRVYQKRKASRSVALEISMHFNDWMKDLPPTLHWEQLSIPDSDEEMTLARVHLNLIYFHGIILLTRPFLLHQINQFLKRSADLSYEMAMRANNNNDFTQTNCFHGACVRSAVHSVTVVQAAYTGHILSRRDPFIIYWLFSAALVILSNAFCPVHHQPSESNTMTTLLSIMRFMGEADPQARRYLHIIESFYTSIKAARKSKESASSVEPEGQNIFNVLFGTDVPSLGPSQTQAQTQVPIMQWPPEGNWVEGAAASMNWNPAPGMLDEAIDFDSFWWPPLPQQQQQGSNGSVSTGVAGPSNGGTGDGSTFNDIHVPLYELMETM</sequence>
<evidence type="ECO:0000256" key="5">
    <source>
        <dbReference type="SAM" id="MobiDB-lite"/>
    </source>
</evidence>
<dbReference type="SMART" id="SM00906">
    <property type="entry name" value="Fungal_trans"/>
    <property type="match status" value="1"/>
</dbReference>
<feature type="region of interest" description="Disordered" evidence="5">
    <location>
        <begin position="695"/>
        <end position="728"/>
    </location>
</feature>
<dbReference type="Gene3D" id="4.10.240.10">
    <property type="entry name" value="Zn(2)-C6 fungal-type DNA-binding domain"/>
    <property type="match status" value="1"/>
</dbReference>
<evidence type="ECO:0000256" key="1">
    <source>
        <dbReference type="ARBA" id="ARBA00022723"/>
    </source>
</evidence>
<name>A0ABR4P5L1_9HELO</name>
<evidence type="ECO:0000256" key="3">
    <source>
        <dbReference type="ARBA" id="ARBA00023163"/>
    </source>
</evidence>
<evidence type="ECO:0000256" key="2">
    <source>
        <dbReference type="ARBA" id="ARBA00023015"/>
    </source>
</evidence>
<dbReference type="EMBL" id="JBFCZG010000009">
    <property type="protein sequence ID" value="KAL3418607.1"/>
    <property type="molecule type" value="Genomic_DNA"/>
</dbReference>
<dbReference type="CDD" id="cd00067">
    <property type="entry name" value="GAL4"/>
    <property type="match status" value="1"/>
</dbReference>
<dbReference type="Proteomes" id="UP001629113">
    <property type="component" value="Unassembled WGS sequence"/>
</dbReference>
<dbReference type="InterPro" id="IPR007219">
    <property type="entry name" value="XnlR_reg_dom"/>
</dbReference>
<dbReference type="CDD" id="cd12148">
    <property type="entry name" value="fungal_TF_MHR"/>
    <property type="match status" value="1"/>
</dbReference>
<keyword evidence="8" id="KW-1185">Reference proteome</keyword>
<feature type="region of interest" description="Disordered" evidence="5">
    <location>
        <begin position="54"/>
        <end position="101"/>
    </location>
</feature>
<organism evidence="7 8">
    <name type="scientific">Phlyctema vagabunda</name>
    <dbReference type="NCBI Taxonomy" id="108571"/>
    <lineage>
        <taxon>Eukaryota</taxon>
        <taxon>Fungi</taxon>
        <taxon>Dikarya</taxon>
        <taxon>Ascomycota</taxon>
        <taxon>Pezizomycotina</taxon>
        <taxon>Leotiomycetes</taxon>
        <taxon>Helotiales</taxon>
        <taxon>Dermateaceae</taxon>
        <taxon>Phlyctema</taxon>
    </lineage>
</organism>
<keyword evidence="2" id="KW-0805">Transcription regulation</keyword>
<evidence type="ECO:0000313" key="7">
    <source>
        <dbReference type="EMBL" id="KAL3418607.1"/>
    </source>
</evidence>
<accession>A0ABR4P5L1</accession>
<dbReference type="Pfam" id="PF04082">
    <property type="entry name" value="Fungal_trans"/>
    <property type="match status" value="1"/>
</dbReference>
<proteinExistence type="predicted"/>
<dbReference type="PROSITE" id="PS50048">
    <property type="entry name" value="ZN2_CY6_FUNGAL_2"/>
    <property type="match status" value="1"/>
</dbReference>
<keyword evidence="3" id="KW-0804">Transcription</keyword>
<protein>
    <submittedName>
        <fullName evidence="7">Fungal specific transcription factor domain-containing protein</fullName>
    </submittedName>
</protein>
<evidence type="ECO:0000313" key="8">
    <source>
        <dbReference type="Proteomes" id="UP001629113"/>
    </source>
</evidence>
<evidence type="ECO:0000256" key="4">
    <source>
        <dbReference type="ARBA" id="ARBA00023242"/>
    </source>
</evidence>